<reference evidence="4 5" key="1">
    <citation type="submission" date="2015-12" db="EMBL/GenBank/DDBJ databases">
        <title>A stable core within a dynamic pangenome in Sulfolobus acidocaldarius.</title>
        <authorList>
            <person name="Anderson R."/>
            <person name="Kouris A."/>
            <person name="Seward C."/>
            <person name="Campbell K."/>
            <person name="Whitaker R."/>
        </authorList>
    </citation>
    <scope>NUCLEOTIDE SEQUENCE [LARGE SCALE GENOMIC DNA]</scope>
    <source>
        <strain evidence="2 5">GG12-C01-09</strain>
        <strain evidence="3 4">NG05B_CO5_07</strain>
    </source>
</reference>
<evidence type="ECO:0000313" key="4">
    <source>
        <dbReference type="Proteomes" id="UP000060043"/>
    </source>
</evidence>
<dbReference type="RefSeq" id="WP_011278603.1">
    <property type="nucleotide sequence ID" value="NZ_BHWZ01000004.1"/>
</dbReference>
<evidence type="ECO:0000313" key="3">
    <source>
        <dbReference type="EMBL" id="ALU30777.1"/>
    </source>
</evidence>
<keyword evidence="1" id="KW-0812">Transmembrane</keyword>
<evidence type="ECO:0000313" key="5">
    <source>
        <dbReference type="Proteomes" id="UP000065473"/>
    </source>
</evidence>
<gene>
    <name evidence="2" type="ORF">ATY89_09160</name>
    <name evidence="3" type="ORF">ATZ20_00570</name>
</gene>
<sequence>MSPNIIFSFYSLKVLKIIGKVFALIVLIFSIFLTFTNLMGRPTFVAITYGYSMFPYLKPGDVAITIPEPVAGKITNGSIVVIKDPDYGVLPGYPPYIIHQVINVLPNGSFVTKGINDNFVDQIYMPPVTVSNIYAKLLVINNNPVVIPYLGEILNSARLNLIPSVGMLALLGISFAVLDRRNNKSKKRRKINNSEYVNLKIVVFFLSIFVFSVFVIMASAQTSNTTVVYLVSRTPGYLYGGTLQSSSVNLGVLLYNQTKSYVFNITNRLEIPEIVTVNLQGDGNESYNVTPSHSFILYPGQEKSINLTVKSVGNQGLHELLVEAFVIPTLFPLSLNVVSPILSLFLYSILNTFLVLIVISLLISRVRV</sequence>
<name>A0A0U3GPX7_9CREN</name>
<dbReference type="AlphaFoldDB" id="A0A0U3GPX7"/>
<dbReference type="CDD" id="cd06462">
    <property type="entry name" value="Peptidase_S24_S26"/>
    <property type="match status" value="1"/>
</dbReference>
<dbReference type="OrthoDB" id="4822at2157"/>
<dbReference type="PaxDb" id="1435377-SUSAZ_08545"/>
<feature type="transmembrane region" description="Helical" evidence="1">
    <location>
        <begin position="344"/>
        <end position="363"/>
    </location>
</feature>
<accession>A0A0U3GPX7</accession>
<protein>
    <recommendedName>
        <fullName evidence="6">Signal peptidase I</fullName>
    </recommendedName>
</protein>
<organism evidence="3 4">
    <name type="scientific">Sulfolobus acidocaldarius</name>
    <dbReference type="NCBI Taxonomy" id="2285"/>
    <lineage>
        <taxon>Archaea</taxon>
        <taxon>Thermoproteota</taxon>
        <taxon>Thermoprotei</taxon>
        <taxon>Sulfolobales</taxon>
        <taxon>Sulfolobaceae</taxon>
        <taxon>Sulfolobus</taxon>
    </lineage>
</organism>
<feature type="transmembrane region" description="Helical" evidence="1">
    <location>
        <begin position="199"/>
        <end position="217"/>
    </location>
</feature>
<dbReference type="EMBL" id="CP013695">
    <property type="protein sequence ID" value="ALU30777.1"/>
    <property type="molecule type" value="Genomic_DNA"/>
</dbReference>
<dbReference type="GeneID" id="14552287"/>
<feature type="transmembrane region" description="Helical" evidence="1">
    <location>
        <begin position="159"/>
        <end position="178"/>
    </location>
</feature>
<keyword evidence="1" id="KW-1133">Transmembrane helix</keyword>
<dbReference type="STRING" id="1435377.SUSAZ_08545"/>
<evidence type="ECO:0000256" key="1">
    <source>
        <dbReference type="SAM" id="Phobius"/>
    </source>
</evidence>
<dbReference type="Proteomes" id="UP000065473">
    <property type="component" value="Chromosome"/>
</dbReference>
<feature type="transmembrane region" description="Helical" evidence="1">
    <location>
        <begin position="21"/>
        <end position="40"/>
    </location>
</feature>
<dbReference type="Proteomes" id="UP000060043">
    <property type="component" value="Chromosome"/>
</dbReference>
<dbReference type="OMA" id="QIYMPPV"/>
<dbReference type="EMBL" id="CP013694">
    <property type="protein sequence ID" value="ALU30087.1"/>
    <property type="molecule type" value="Genomic_DNA"/>
</dbReference>
<evidence type="ECO:0000313" key="2">
    <source>
        <dbReference type="EMBL" id="ALU30087.1"/>
    </source>
</evidence>
<keyword evidence="1" id="KW-0472">Membrane</keyword>
<evidence type="ECO:0008006" key="6">
    <source>
        <dbReference type="Google" id="ProtNLM"/>
    </source>
</evidence>
<proteinExistence type="predicted"/>